<evidence type="ECO:0008006" key="5">
    <source>
        <dbReference type="Google" id="ProtNLM"/>
    </source>
</evidence>
<gene>
    <name evidence="4" type="ORF">DCAR_006953</name>
</gene>
<evidence type="ECO:0000256" key="3">
    <source>
        <dbReference type="SAM" id="Phobius"/>
    </source>
</evidence>
<dbReference type="SUPFAM" id="SSF48264">
    <property type="entry name" value="Cytochrome P450"/>
    <property type="match status" value="1"/>
</dbReference>
<dbReference type="PANTHER" id="PTHR24286:SF53">
    <property type="entry name" value="BETA-AMYRIN 28-OXIDASE-LIKE"/>
    <property type="match status" value="1"/>
</dbReference>
<dbReference type="Gene3D" id="1.10.630.10">
    <property type="entry name" value="Cytochrome P450"/>
    <property type="match status" value="1"/>
</dbReference>
<keyword evidence="3" id="KW-0812">Transmembrane</keyword>
<name>A0A166E5C8_DAUCS</name>
<keyword evidence="3" id="KW-0472">Membrane</keyword>
<dbReference type="OMA" id="CKETARC"/>
<accession>A0A166E5C8</accession>
<keyword evidence="2" id="KW-0408">Iron</keyword>
<evidence type="ECO:0000313" key="4">
    <source>
        <dbReference type="EMBL" id="KZN06116.1"/>
    </source>
</evidence>
<dbReference type="PANTHER" id="PTHR24286">
    <property type="entry name" value="CYTOCHROME P450 26"/>
    <property type="match status" value="1"/>
</dbReference>
<dbReference type="EMBL" id="LNRQ01000002">
    <property type="protein sequence ID" value="KZN06116.1"/>
    <property type="molecule type" value="Genomic_DNA"/>
</dbReference>
<reference evidence="4" key="1">
    <citation type="journal article" date="2016" name="Nat. Genet.">
        <title>A high-quality carrot genome assembly provides new insights into carotenoid accumulation and asterid genome evolution.</title>
        <authorList>
            <person name="Iorizzo M."/>
            <person name="Ellison S."/>
            <person name="Senalik D."/>
            <person name="Zeng P."/>
            <person name="Satapoomin P."/>
            <person name="Huang J."/>
            <person name="Bowman M."/>
            <person name="Iovene M."/>
            <person name="Sanseverino W."/>
            <person name="Cavagnaro P."/>
            <person name="Yildiz M."/>
            <person name="Macko-Podgorni A."/>
            <person name="Moranska E."/>
            <person name="Grzebelus E."/>
            <person name="Grzebelus D."/>
            <person name="Ashrafi H."/>
            <person name="Zheng Z."/>
            <person name="Cheng S."/>
            <person name="Spooner D."/>
            <person name="Van Deynze A."/>
            <person name="Simon P."/>
        </authorList>
    </citation>
    <scope>NUCLEOTIDE SEQUENCE [LARGE SCALE GENOMIC DNA]</scope>
    <source>
        <tissue evidence="4">Leaf</tissue>
    </source>
</reference>
<dbReference type="GO" id="GO:0004497">
    <property type="term" value="F:monooxygenase activity"/>
    <property type="evidence" value="ECO:0007669"/>
    <property type="project" value="InterPro"/>
</dbReference>
<comment type="caution">
    <text evidence="4">The sequence shown here is derived from an EMBL/GenBank/DDBJ whole genome shotgun (WGS) entry which is preliminary data.</text>
</comment>
<dbReference type="GO" id="GO:0005506">
    <property type="term" value="F:iron ion binding"/>
    <property type="evidence" value="ECO:0007669"/>
    <property type="project" value="InterPro"/>
</dbReference>
<sequence>METLVISSFLPYMLSLLIIPISLSLFLILRKPNAEGSNLNVPPGSSGWPLVGESIKFALAGPQEFIKERTKKYSPDVFQTSLLGEKMAVFCGAQGNKFLFTNESKLLTSWWPQSMKKALLFPEFVEASLKEVSALKRSFMHDILKPEALKQYIPVMDLMARDHVDSEWAGTEVVKVFPMSKKYTFDLACRLFMSIVDAEHVTRLAKHFTLVTSGMFSVPIDLPGTAYNGAIKGGRLVHDSSRIAENSPIVDSANTSNLSEMEVCYTSEVGYDVVGFICSPNKAEEWRYSMAPIPAYKILPACNDSDSEASEDDQTAYFETEVEETFLRAVDKMLKKTRCISLVCLNSSRMLY</sequence>
<protein>
    <recommendedName>
        <fullName evidence="5">Beta-amyrin 28-oxidase</fullName>
    </recommendedName>
</protein>
<dbReference type="GO" id="GO:0020037">
    <property type="term" value="F:heme binding"/>
    <property type="evidence" value="ECO:0007669"/>
    <property type="project" value="InterPro"/>
</dbReference>
<dbReference type="AlphaFoldDB" id="A0A166E5C8"/>
<dbReference type="GO" id="GO:0016125">
    <property type="term" value="P:sterol metabolic process"/>
    <property type="evidence" value="ECO:0007669"/>
    <property type="project" value="TreeGrafter"/>
</dbReference>
<keyword evidence="1" id="KW-0479">Metal-binding</keyword>
<evidence type="ECO:0000256" key="1">
    <source>
        <dbReference type="ARBA" id="ARBA00022723"/>
    </source>
</evidence>
<organism evidence="4">
    <name type="scientific">Daucus carota subsp. sativus</name>
    <name type="common">Carrot</name>
    <dbReference type="NCBI Taxonomy" id="79200"/>
    <lineage>
        <taxon>Eukaryota</taxon>
        <taxon>Viridiplantae</taxon>
        <taxon>Streptophyta</taxon>
        <taxon>Embryophyta</taxon>
        <taxon>Tracheophyta</taxon>
        <taxon>Spermatophyta</taxon>
        <taxon>Magnoliopsida</taxon>
        <taxon>eudicotyledons</taxon>
        <taxon>Gunneridae</taxon>
        <taxon>Pentapetalae</taxon>
        <taxon>asterids</taxon>
        <taxon>campanulids</taxon>
        <taxon>Apiales</taxon>
        <taxon>Apiaceae</taxon>
        <taxon>Apioideae</taxon>
        <taxon>Scandiceae</taxon>
        <taxon>Daucinae</taxon>
        <taxon>Daucus</taxon>
        <taxon>Daucus sect. Daucus</taxon>
    </lineage>
</organism>
<dbReference type="GO" id="GO:0016705">
    <property type="term" value="F:oxidoreductase activity, acting on paired donors, with incorporation or reduction of molecular oxygen"/>
    <property type="evidence" value="ECO:0007669"/>
    <property type="project" value="InterPro"/>
</dbReference>
<dbReference type="InterPro" id="IPR036396">
    <property type="entry name" value="Cyt_P450_sf"/>
</dbReference>
<evidence type="ECO:0000256" key="2">
    <source>
        <dbReference type="ARBA" id="ARBA00023004"/>
    </source>
</evidence>
<feature type="transmembrane region" description="Helical" evidence="3">
    <location>
        <begin position="12"/>
        <end position="29"/>
    </location>
</feature>
<proteinExistence type="predicted"/>
<keyword evidence="3" id="KW-1133">Transmembrane helix</keyword>
<dbReference type="Gramene" id="KZN06116">
    <property type="protein sequence ID" value="KZN06116"/>
    <property type="gene ID" value="DCAR_006953"/>
</dbReference>